<evidence type="ECO:0000313" key="3">
    <source>
        <dbReference type="Proteomes" id="UP000094819"/>
    </source>
</evidence>
<evidence type="ECO:0000313" key="2">
    <source>
        <dbReference type="EMBL" id="ODN78181.1"/>
    </source>
</evidence>
<comment type="caution">
    <text evidence="2">The sequence shown here is derived from an EMBL/GenBank/DDBJ whole genome shotgun (WGS) entry which is preliminary data.</text>
</comment>
<accession>A0A1E3HRW1</accession>
<keyword evidence="3" id="KW-1185">Reference proteome</keyword>
<organism evidence="2 3">
    <name type="scientific">Cryptococcus wingfieldii CBS 7118</name>
    <dbReference type="NCBI Taxonomy" id="1295528"/>
    <lineage>
        <taxon>Eukaryota</taxon>
        <taxon>Fungi</taxon>
        <taxon>Dikarya</taxon>
        <taxon>Basidiomycota</taxon>
        <taxon>Agaricomycotina</taxon>
        <taxon>Tremellomycetes</taxon>
        <taxon>Tremellales</taxon>
        <taxon>Cryptococcaceae</taxon>
        <taxon>Cryptococcus</taxon>
    </lineage>
</organism>
<name>A0A1E3HRW1_9TREE</name>
<evidence type="ECO:0000256" key="1">
    <source>
        <dbReference type="SAM" id="MobiDB-lite"/>
    </source>
</evidence>
<feature type="compositionally biased region" description="Basic and acidic residues" evidence="1">
    <location>
        <begin position="340"/>
        <end position="358"/>
    </location>
</feature>
<feature type="region of interest" description="Disordered" evidence="1">
    <location>
        <begin position="340"/>
        <end position="371"/>
    </location>
</feature>
<sequence>MDLPSLTATCSWTGCETTLDPLSCHYACPDHVDNARLRNERISCKKDFEKKHERWCRPREVATMMKDVEKVRLPGFTVFPNEAYLRESFQSSLTSHRIMKRPFDFRGQFTVRPKIRPRNEEGEALAWIRGIARFFIADDDLVFGKNIPYRFGEWTVEFSSASVGISLRCSQSVEALPAERKPCRPSPIPIQSERSASPYDASPSQRERSASPSPPTTLKRKRSASNFPTTDANDPPDARDHFECDGRLDILYSADTSILTLTSSHSIPHVPYNGEKAYTEEDAERTRAEMQEQADMLEELGESLRERLKKDQVDFGDSAYFSAMLDRVRELSEKMTLLEEKQEQERQLEQRGKKEATGRWRRKLSAESMLP</sequence>
<dbReference type="AlphaFoldDB" id="A0A1E3HRW1"/>
<dbReference type="Proteomes" id="UP000094819">
    <property type="component" value="Unassembled WGS sequence"/>
</dbReference>
<dbReference type="RefSeq" id="XP_019028065.1">
    <property type="nucleotide sequence ID" value="XM_019179943.1"/>
</dbReference>
<reference evidence="2 3" key="1">
    <citation type="submission" date="2016-06" db="EMBL/GenBank/DDBJ databases">
        <title>Evolution of pathogenesis and genome organization in the Tremellales.</title>
        <authorList>
            <person name="Cuomo C."/>
            <person name="Litvintseva A."/>
            <person name="Heitman J."/>
            <person name="Chen Y."/>
            <person name="Sun S."/>
            <person name="Springer D."/>
            <person name="Dromer F."/>
            <person name="Young S."/>
            <person name="Zeng Q."/>
            <person name="Chapman S."/>
            <person name="Gujja S."/>
            <person name="Saif S."/>
            <person name="Birren B."/>
        </authorList>
    </citation>
    <scope>NUCLEOTIDE SEQUENCE [LARGE SCALE GENOMIC DNA]</scope>
    <source>
        <strain evidence="2 3">CBS 7118</strain>
    </source>
</reference>
<dbReference type="GeneID" id="30197181"/>
<gene>
    <name evidence="2" type="ORF">L198_07970</name>
</gene>
<proteinExistence type="predicted"/>
<protein>
    <submittedName>
        <fullName evidence="2">Uncharacterized protein</fullName>
    </submittedName>
</protein>
<feature type="region of interest" description="Disordered" evidence="1">
    <location>
        <begin position="176"/>
        <end position="241"/>
    </location>
</feature>
<dbReference type="EMBL" id="AWGH01000048">
    <property type="protein sequence ID" value="ODN78181.1"/>
    <property type="molecule type" value="Genomic_DNA"/>
</dbReference>